<dbReference type="OrthoDB" id="5295974at2"/>
<accession>A0A508A2A7</accession>
<evidence type="ECO:0000313" key="2">
    <source>
        <dbReference type="Proteomes" id="UP000318212"/>
    </source>
</evidence>
<organism evidence="1 2">
    <name type="scientific">Marilutibacter aestuarii</name>
    <dbReference type="NCBI Taxonomy" id="1706195"/>
    <lineage>
        <taxon>Bacteria</taxon>
        <taxon>Pseudomonadati</taxon>
        <taxon>Pseudomonadota</taxon>
        <taxon>Gammaproteobacteria</taxon>
        <taxon>Lysobacterales</taxon>
        <taxon>Lysobacteraceae</taxon>
        <taxon>Marilutibacter</taxon>
    </lineage>
</organism>
<dbReference type="PIRSF" id="PIRSF015283">
    <property type="entry name" value="Regulatory_RpfE"/>
    <property type="match status" value="1"/>
</dbReference>
<sequence length="313" mass="33968">MARARLLLPAAARFGGQRLQAPLARVLGRGDALRLVGPQQARCFDVLPAGWPAAAVSRQADRGDAAGHAWLRADPVHVRPDITGARLLAHGRAMQGDAGDAAAILPALKPLFGDAGYLLDAPVPERWYLQLPEGAVLPAFSPPDAALGAELIEHLPGGESRSPEARRWRSLLSEVQVVLHNHPRNLERIAAGRPAINSLWFWGAGRLPTAVRCDYRQVLSEDDTLLAFARLAGAGAAALPARYPEPGEDMLVDLRDARDLARLQADWLAPLFEALRAGALRELALDCESGEGYLLLARQRWRVWRKPRHGFGA</sequence>
<proteinExistence type="predicted"/>
<comment type="caution">
    <text evidence="1">The sequence shown here is derived from an EMBL/GenBank/DDBJ whole genome shotgun (WGS) entry which is preliminary data.</text>
</comment>
<dbReference type="AlphaFoldDB" id="A0A508A2A7"/>
<name>A0A508A2A7_9GAMM</name>
<protein>
    <submittedName>
        <fullName evidence="1">Phosphoglycerate mutase</fullName>
    </submittedName>
</protein>
<keyword evidence="2" id="KW-1185">Reference proteome</keyword>
<dbReference type="RefSeq" id="WP_141518927.1">
    <property type="nucleotide sequence ID" value="NZ_VICE01000105.1"/>
</dbReference>
<reference evidence="1 2" key="1">
    <citation type="submission" date="2019-06" db="EMBL/GenBank/DDBJ databases">
        <title>Lysobacter alkalisoli sp. nov. isolated from saline soil.</title>
        <authorList>
            <person name="Sun J.-Q."/>
            <person name="Xu L."/>
        </authorList>
    </citation>
    <scope>NUCLEOTIDE SEQUENCE [LARGE SCALE GENOMIC DNA]</scope>
    <source>
        <strain evidence="1 2">JCM 31130</strain>
    </source>
</reference>
<gene>
    <name evidence="1" type="ORF">FKV25_11405</name>
</gene>
<dbReference type="Proteomes" id="UP000318212">
    <property type="component" value="Unassembled WGS sequence"/>
</dbReference>
<dbReference type="InterPro" id="IPR016631">
    <property type="entry name" value="Regulatory_RpfE"/>
</dbReference>
<dbReference type="EMBL" id="VICE01000105">
    <property type="protein sequence ID" value="TQD42594.1"/>
    <property type="molecule type" value="Genomic_DNA"/>
</dbReference>
<evidence type="ECO:0000313" key="1">
    <source>
        <dbReference type="EMBL" id="TQD42594.1"/>
    </source>
</evidence>